<dbReference type="EMBL" id="JASBNA010000005">
    <property type="protein sequence ID" value="KAK7691782.1"/>
    <property type="molecule type" value="Genomic_DNA"/>
</dbReference>
<dbReference type="AlphaFoldDB" id="A0AAW0GPF3"/>
<accession>A0AAW0GPF3</accession>
<gene>
    <name evidence="1" type="ORF">QCA50_005185</name>
</gene>
<protein>
    <submittedName>
        <fullName evidence="1">Uncharacterized protein</fullName>
    </submittedName>
</protein>
<organism evidence="1 2">
    <name type="scientific">Cerrena zonata</name>
    <dbReference type="NCBI Taxonomy" id="2478898"/>
    <lineage>
        <taxon>Eukaryota</taxon>
        <taxon>Fungi</taxon>
        <taxon>Dikarya</taxon>
        <taxon>Basidiomycota</taxon>
        <taxon>Agaricomycotina</taxon>
        <taxon>Agaricomycetes</taxon>
        <taxon>Polyporales</taxon>
        <taxon>Cerrenaceae</taxon>
        <taxon>Cerrena</taxon>
    </lineage>
</organism>
<reference evidence="1 2" key="1">
    <citation type="submission" date="2022-09" db="EMBL/GenBank/DDBJ databases">
        <authorList>
            <person name="Palmer J.M."/>
        </authorList>
    </citation>
    <scope>NUCLEOTIDE SEQUENCE [LARGE SCALE GENOMIC DNA]</scope>
    <source>
        <strain evidence="1 2">DSM 7382</strain>
    </source>
</reference>
<evidence type="ECO:0000313" key="1">
    <source>
        <dbReference type="EMBL" id="KAK7691782.1"/>
    </source>
</evidence>
<comment type="caution">
    <text evidence="1">The sequence shown here is derived from an EMBL/GenBank/DDBJ whole genome shotgun (WGS) entry which is preliminary data.</text>
</comment>
<sequence>MLFMIETTSSLPLVARFALAGIALSSSGISTALVAWCGKPYVSTLRWLPSDPLTIQDGTKGPEIVEMTTLTLGLKERVTRVYDTAFLVPTNRPFAKWELAEAFTLSPAEVQVEKTERVLPREETVAETTDHNGNVVGRWVVHWDENGTGTCREHGQIVRYFNVHEELLPRPIQ</sequence>
<evidence type="ECO:0000313" key="2">
    <source>
        <dbReference type="Proteomes" id="UP001385951"/>
    </source>
</evidence>
<proteinExistence type="predicted"/>
<dbReference type="Proteomes" id="UP001385951">
    <property type="component" value="Unassembled WGS sequence"/>
</dbReference>
<name>A0AAW0GPF3_9APHY</name>
<keyword evidence="2" id="KW-1185">Reference proteome</keyword>